<comment type="catalytic activity">
    <reaction evidence="4">
        <text>adenine + H2O + H(+) = hypoxanthine + NH4(+)</text>
        <dbReference type="Rhea" id="RHEA:23688"/>
        <dbReference type="ChEBI" id="CHEBI:15377"/>
        <dbReference type="ChEBI" id="CHEBI:15378"/>
        <dbReference type="ChEBI" id="CHEBI:16708"/>
        <dbReference type="ChEBI" id="CHEBI:17368"/>
        <dbReference type="ChEBI" id="CHEBI:28938"/>
        <dbReference type="EC" id="3.5.4.2"/>
    </reaction>
</comment>
<dbReference type="InterPro" id="IPR026912">
    <property type="entry name" value="Adenine_deam_C"/>
</dbReference>
<feature type="domain" description="Adenine deaminase C-terminal" evidence="6">
    <location>
        <begin position="425"/>
        <end position="572"/>
    </location>
</feature>
<dbReference type="Gene3D" id="2.30.40.10">
    <property type="entry name" value="Urease, subunit C, domain 1"/>
    <property type="match status" value="1"/>
</dbReference>
<dbReference type="SUPFAM" id="SSF51338">
    <property type="entry name" value="Composite domain of metallo-dependent hydrolases"/>
    <property type="match status" value="1"/>
</dbReference>
<dbReference type="EMBL" id="RKRF01000012">
    <property type="protein sequence ID" value="RPF50686.1"/>
    <property type="molecule type" value="Genomic_DNA"/>
</dbReference>
<evidence type="ECO:0000259" key="5">
    <source>
        <dbReference type="Pfam" id="PF01979"/>
    </source>
</evidence>
<evidence type="ECO:0000256" key="2">
    <source>
        <dbReference type="ARBA" id="ARBA00012782"/>
    </source>
</evidence>
<gene>
    <name evidence="7" type="ORF">EDC24_2655</name>
</gene>
<comment type="caution">
    <text evidence="7">The sequence shown here is derived from an EMBL/GenBank/DDBJ whole genome shotgun (WGS) entry which is preliminary data.</text>
</comment>
<evidence type="ECO:0000256" key="3">
    <source>
        <dbReference type="ARBA" id="ARBA00022801"/>
    </source>
</evidence>
<feature type="domain" description="Amidohydrolase-related" evidence="5">
    <location>
        <begin position="80"/>
        <end position="363"/>
    </location>
</feature>
<dbReference type="Pfam" id="PF01979">
    <property type="entry name" value="Amidohydro_1"/>
    <property type="match status" value="1"/>
</dbReference>
<dbReference type="Proteomes" id="UP000276443">
    <property type="component" value="Unassembled WGS sequence"/>
</dbReference>
<dbReference type="RefSeq" id="WP_124223308.1">
    <property type="nucleotide sequence ID" value="NZ_RKRF01000012.1"/>
</dbReference>
<dbReference type="PANTHER" id="PTHR11113">
    <property type="entry name" value="N-ACETYLGLUCOSAMINE-6-PHOSPHATE DEACETYLASE"/>
    <property type="match status" value="1"/>
</dbReference>
<evidence type="ECO:0000259" key="6">
    <source>
        <dbReference type="Pfam" id="PF13382"/>
    </source>
</evidence>
<dbReference type="AlphaFoldDB" id="A0A3N5AZH4"/>
<evidence type="ECO:0000256" key="4">
    <source>
        <dbReference type="ARBA" id="ARBA00047720"/>
    </source>
</evidence>
<dbReference type="InterPro" id="IPR006680">
    <property type="entry name" value="Amidohydro-rel"/>
</dbReference>
<keyword evidence="8" id="KW-1185">Reference proteome</keyword>
<evidence type="ECO:0000256" key="1">
    <source>
        <dbReference type="ARBA" id="ARBA00006773"/>
    </source>
</evidence>
<accession>A0A3N5AZH4</accession>
<dbReference type="PANTHER" id="PTHR11113:SF6">
    <property type="entry name" value="ADENINE DEAMINASE YERA-RELATED"/>
    <property type="match status" value="1"/>
</dbReference>
<evidence type="ECO:0000313" key="7">
    <source>
        <dbReference type="EMBL" id="RPF50686.1"/>
    </source>
</evidence>
<dbReference type="EC" id="3.5.4.2" evidence="2"/>
<proteinExistence type="inferred from homology"/>
<comment type="similarity">
    <text evidence="1">Belongs to the metallo-dependent hydrolases superfamily. Adenine deaminase family.</text>
</comment>
<protein>
    <recommendedName>
        <fullName evidence="2">adenine deaminase</fullName>
        <ecNumber evidence="2">3.5.4.2</ecNumber>
    </recommendedName>
</protein>
<name>A0A3N5AZH4_9BACI</name>
<sequence length="582" mass="67102">MNEHLYRWRNRQLRDHVAVIDGHLAPTKVLKQATYLNVFLKKWLTANIWIYEDRIVYVGEKLPEKTTSKTEIIDCRGQHLVPGYVEPHAHPYQLYNPHSLAEYALKTGTTTLVNDNLMWLLLMKNKKAFSLLDEMQNLPVSMFWWARFSSQSEMRDDEENFLDDEEVLQWLNHEAVIQGGELTNWPDILYEDERGLYWMQETKRLRKPVEGHFPGASKDTLTKMKLLGADGDHESISGDELYRRLELGYFAAIRNSSIRPDLRKIINELQEYELDVWDYVLYTTDGSTPSFYDEGIINKCIEIAIEEGVPLEDAYAIATINAAKYFSLEHRFGSIAPGRVAHINFLEAKDNPTPTSVLAKGEWAVKNGEAIGLNYHVNWEKFGLTKMKLKWTLDQDELRFSMPIGMKMVNDVIMKPYPIKSESDKNMLSRSEDEAYVMLIDRDGEWRVTSFLKGFTKSLGGLVSSYSNTGDIILIGRSKRDMMLAFNRMEEIGGGIVLAHEGEIIFELPLEIKGVMTGMPMEELIEKEKEMKKLLQDFGYKHSDPVYTLLFLSSTHLPYIRITPVGIMDVIKKDVLFPAIMR</sequence>
<evidence type="ECO:0000313" key="8">
    <source>
        <dbReference type="Proteomes" id="UP000276443"/>
    </source>
</evidence>
<dbReference type="SUPFAM" id="SSF51556">
    <property type="entry name" value="Metallo-dependent hydrolases"/>
    <property type="match status" value="1"/>
</dbReference>
<dbReference type="InterPro" id="IPR011059">
    <property type="entry name" value="Metal-dep_hydrolase_composite"/>
</dbReference>
<dbReference type="InterPro" id="IPR032466">
    <property type="entry name" value="Metal_Hydrolase"/>
</dbReference>
<dbReference type="Pfam" id="PF13382">
    <property type="entry name" value="Adenine_deam_C"/>
    <property type="match status" value="1"/>
</dbReference>
<organism evidence="7 8">
    <name type="scientific">Aquisalibacillus elongatus</name>
    <dbReference type="NCBI Taxonomy" id="485577"/>
    <lineage>
        <taxon>Bacteria</taxon>
        <taxon>Bacillati</taxon>
        <taxon>Bacillota</taxon>
        <taxon>Bacilli</taxon>
        <taxon>Bacillales</taxon>
        <taxon>Bacillaceae</taxon>
        <taxon>Aquisalibacillus</taxon>
    </lineage>
</organism>
<dbReference type="GO" id="GO:0000034">
    <property type="term" value="F:adenine deaminase activity"/>
    <property type="evidence" value="ECO:0007669"/>
    <property type="project" value="UniProtKB-EC"/>
</dbReference>
<dbReference type="Gene3D" id="3.20.20.140">
    <property type="entry name" value="Metal-dependent hydrolases"/>
    <property type="match status" value="1"/>
</dbReference>
<reference evidence="7 8" key="1">
    <citation type="submission" date="2018-11" db="EMBL/GenBank/DDBJ databases">
        <title>Genomic Encyclopedia of Type Strains, Phase IV (KMG-IV): sequencing the most valuable type-strain genomes for metagenomic binning, comparative biology and taxonomic classification.</title>
        <authorList>
            <person name="Goeker M."/>
        </authorList>
    </citation>
    <scope>NUCLEOTIDE SEQUENCE [LARGE SCALE GENOMIC DNA]</scope>
    <source>
        <strain evidence="7 8">DSM 18090</strain>
    </source>
</reference>
<dbReference type="OrthoDB" id="9775607at2"/>
<keyword evidence="3" id="KW-0378">Hydrolase</keyword>